<keyword evidence="5" id="KW-0007">Acetylation</keyword>
<dbReference type="InterPro" id="IPR016024">
    <property type="entry name" value="ARM-type_fold"/>
</dbReference>
<evidence type="ECO:0000256" key="8">
    <source>
        <dbReference type="ARBA" id="ARBA00054167"/>
    </source>
</evidence>
<keyword evidence="12" id="KW-0687">Ribonucleoprotein</keyword>
<evidence type="ECO:0000256" key="11">
    <source>
        <dbReference type="SAM" id="MobiDB-lite"/>
    </source>
</evidence>
<comment type="similarity">
    <text evidence="9">Belongs to the universal ribosomal protein uL1 family. Highly divergent.</text>
</comment>
<keyword evidence="6" id="KW-0175">Coiled coil</keyword>
<keyword evidence="3" id="KW-0597">Phosphoprotein</keyword>
<evidence type="ECO:0000256" key="3">
    <source>
        <dbReference type="ARBA" id="ARBA00022553"/>
    </source>
</evidence>
<keyword evidence="7" id="KW-0539">Nucleus</keyword>
<evidence type="ECO:0000256" key="2">
    <source>
        <dbReference type="ARBA" id="ARBA00022499"/>
    </source>
</evidence>
<keyword evidence="2" id="KW-1017">Isopeptide bond</keyword>
<dbReference type="SUPFAM" id="SSF48371">
    <property type="entry name" value="ARM repeat"/>
    <property type="match status" value="1"/>
</dbReference>
<name>A0A1Y1XP81_9FUNG</name>
<dbReference type="AlphaFoldDB" id="A0A1Y1XP81"/>
<gene>
    <name evidence="12" type="ORF">BCR32DRAFT_264144</name>
</gene>
<comment type="function">
    <text evidence="8">Regulates cellular senescence through inhibition of PTEN translation. Acts as a pro-apoptotic regulator in response to DNA damage.</text>
</comment>
<evidence type="ECO:0000256" key="9">
    <source>
        <dbReference type="ARBA" id="ARBA00061550"/>
    </source>
</evidence>
<evidence type="ECO:0000256" key="1">
    <source>
        <dbReference type="ARBA" id="ARBA00004604"/>
    </source>
</evidence>
<feature type="compositionally biased region" description="Acidic residues" evidence="11">
    <location>
        <begin position="247"/>
        <end position="291"/>
    </location>
</feature>
<dbReference type="CDD" id="cd00403">
    <property type="entry name" value="Ribosomal_L1"/>
    <property type="match status" value="1"/>
</dbReference>
<feature type="region of interest" description="Disordered" evidence="11">
    <location>
        <begin position="239"/>
        <end position="291"/>
    </location>
</feature>
<evidence type="ECO:0000256" key="6">
    <source>
        <dbReference type="ARBA" id="ARBA00023054"/>
    </source>
</evidence>
<evidence type="ECO:0000256" key="5">
    <source>
        <dbReference type="ARBA" id="ARBA00022990"/>
    </source>
</evidence>
<accession>A0A1Y1XP81</accession>
<keyword evidence="12" id="KW-0689">Ribosomal protein</keyword>
<sequence>MELNESQVNKATSALLEFFEKTKKNDLLADESPVWLVLSTKIPPENSKVKPIKIPLKYPIYNKNSDVCLITKDPQSEYKEMLKEQGITNISKVIGVTKLKKKYKPYEAKRQLCNSYDIFLADDRIIPILPKLIGKSFYDKKKQPVPIKLKKGILLKEITNVLNSTFYFVNSGGCSSIKIGLTNQTPQEIAENIMYSINYIVEKVPGKWKNIQRLSIKTNKSIALPIYSSLPDEAKKIEINQINKSNEDEEKEDEVFAEQEEEDDDDEEEEEENGDDDDDDDDEEEEDDDDE</sequence>
<protein>
    <recommendedName>
        <fullName evidence="10">Ribosomal L1 domain-containing protein 1</fullName>
    </recommendedName>
</protein>
<dbReference type="InterPro" id="IPR050257">
    <property type="entry name" value="eL8/uL1-like"/>
</dbReference>
<reference evidence="12 13" key="2">
    <citation type="submission" date="2016-08" db="EMBL/GenBank/DDBJ databases">
        <title>Pervasive Adenine N6-methylation of Active Genes in Fungi.</title>
        <authorList>
            <consortium name="DOE Joint Genome Institute"/>
            <person name="Mondo S.J."/>
            <person name="Dannebaum R.O."/>
            <person name="Kuo R.C."/>
            <person name="Labutti K."/>
            <person name="Haridas S."/>
            <person name="Kuo A."/>
            <person name="Salamov A."/>
            <person name="Ahrendt S.R."/>
            <person name="Lipzen A."/>
            <person name="Sullivan W."/>
            <person name="Andreopoulos W.B."/>
            <person name="Clum A."/>
            <person name="Lindquist E."/>
            <person name="Daum C."/>
            <person name="Ramamoorthy G.K."/>
            <person name="Gryganskyi A."/>
            <person name="Culley D."/>
            <person name="Magnuson J.K."/>
            <person name="James T.Y."/>
            <person name="O'Malley M.A."/>
            <person name="Stajich J.E."/>
            <person name="Spatafora J.W."/>
            <person name="Visel A."/>
            <person name="Grigoriev I.V."/>
        </authorList>
    </citation>
    <scope>NUCLEOTIDE SEQUENCE [LARGE SCALE GENOMIC DNA]</scope>
    <source>
        <strain evidence="12 13">S4</strain>
    </source>
</reference>
<dbReference type="Pfam" id="PF00687">
    <property type="entry name" value="Ribosomal_L1"/>
    <property type="match status" value="1"/>
</dbReference>
<dbReference type="FunFam" id="3.40.50.790:FF:000004">
    <property type="entry name" value="Ribosomal L1 domain-containing 1-like 1"/>
    <property type="match status" value="1"/>
</dbReference>
<dbReference type="Proteomes" id="UP000193944">
    <property type="component" value="Unassembled WGS sequence"/>
</dbReference>
<proteinExistence type="inferred from homology"/>
<organism evidence="12 13">
    <name type="scientific">Anaeromyces robustus</name>
    <dbReference type="NCBI Taxonomy" id="1754192"/>
    <lineage>
        <taxon>Eukaryota</taxon>
        <taxon>Fungi</taxon>
        <taxon>Fungi incertae sedis</taxon>
        <taxon>Chytridiomycota</taxon>
        <taxon>Chytridiomycota incertae sedis</taxon>
        <taxon>Neocallimastigomycetes</taxon>
        <taxon>Neocallimastigales</taxon>
        <taxon>Neocallimastigaceae</taxon>
        <taxon>Anaeromyces</taxon>
    </lineage>
</organism>
<keyword evidence="4" id="KW-0832">Ubl conjugation</keyword>
<comment type="caution">
    <text evidence="12">The sequence shown here is derived from an EMBL/GenBank/DDBJ whole genome shotgun (WGS) entry which is preliminary data.</text>
</comment>
<evidence type="ECO:0000256" key="10">
    <source>
        <dbReference type="ARBA" id="ARBA00070787"/>
    </source>
</evidence>
<dbReference type="InterPro" id="IPR016095">
    <property type="entry name" value="Ribosomal_uL1_3-a/b-sand"/>
</dbReference>
<evidence type="ECO:0000313" key="12">
    <source>
        <dbReference type="EMBL" id="ORX87550.1"/>
    </source>
</evidence>
<dbReference type="InterPro" id="IPR023674">
    <property type="entry name" value="Ribosomal_uL1-like"/>
</dbReference>
<dbReference type="Gene3D" id="3.40.50.790">
    <property type="match status" value="1"/>
</dbReference>
<dbReference type="InterPro" id="IPR028364">
    <property type="entry name" value="Ribosomal_uL1/biogenesis"/>
</dbReference>
<comment type="subcellular location">
    <subcellularLocation>
        <location evidence="1">Nucleus</location>
        <location evidence="1">Nucleolus</location>
    </subcellularLocation>
</comment>
<keyword evidence="13" id="KW-1185">Reference proteome</keyword>
<dbReference type="GO" id="GO:0005730">
    <property type="term" value="C:nucleolus"/>
    <property type="evidence" value="ECO:0007669"/>
    <property type="project" value="UniProtKB-SubCell"/>
</dbReference>
<evidence type="ECO:0000256" key="4">
    <source>
        <dbReference type="ARBA" id="ARBA00022843"/>
    </source>
</evidence>
<evidence type="ECO:0000313" key="13">
    <source>
        <dbReference type="Proteomes" id="UP000193944"/>
    </source>
</evidence>
<dbReference type="EMBL" id="MCFG01000007">
    <property type="protein sequence ID" value="ORX87550.1"/>
    <property type="molecule type" value="Genomic_DNA"/>
</dbReference>
<dbReference type="STRING" id="1754192.A0A1Y1XP81"/>
<reference evidence="12 13" key="1">
    <citation type="submission" date="2016-08" db="EMBL/GenBank/DDBJ databases">
        <title>A Parts List for Fungal Cellulosomes Revealed by Comparative Genomics.</title>
        <authorList>
            <consortium name="DOE Joint Genome Institute"/>
            <person name="Haitjema C.H."/>
            <person name="Gilmore S.P."/>
            <person name="Henske J.K."/>
            <person name="Solomon K.V."/>
            <person name="De Groot R."/>
            <person name="Kuo A."/>
            <person name="Mondo S.J."/>
            <person name="Salamov A.A."/>
            <person name="Labutti K."/>
            <person name="Zhao Z."/>
            <person name="Chiniquy J."/>
            <person name="Barry K."/>
            <person name="Brewer H.M."/>
            <person name="Purvine S.O."/>
            <person name="Wright A.T."/>
            <person name="Boxma B."/>
            <person name="Van Alen T."/>
            <person name="Hackstein J.H."/>
            <person name="Baker S.E."/>
            <person name="Grigoriev I.V."/>
            <person name="O'Malley M.A."/>
        </authorList>
    </citation>
    <scope>NUCLEOTIDE SEQUENCE [LARGE SCALE GENOMIC DNA]</scope>
    <source>
        <strain evidence="12 13">S4</strain>
    </source>
</reference>
<dbReference type="PANTHER" id="PTHR23105">
    <property type="entry name" value="RIBOSOMAL PROTEIN L7AE FAMILY MEMBER"/>
    <property type="match status" value="1"/>
</dbReference>
<dbReference type="GO" id="GO:0005840">
    <property type="term" value="C:ribosome"/>
    <property type="evidence" value="ECO:0007669"/>
    <property type="project" value="UniProtKB-KW"/>
</dbReference>
<evidence type="ECO:0000256" key="7">
    <source>
        <dbReference type="ARBA" id="ARBA00023242"/>
    </source>
</evidence>
<dbReference type="OrthoDB" id="10251727at2759"/>
<dbReference type="SUPFAM" id="SSF56808">
    <property type="entry name" value="Ribosomal protein L1"/>
    <property type="match status" value="1"/>
</dbReference>
<dbReference type="GO" id="GO:0003723">
    <property type="term" value="F:RNA binding"/>
    <property type="evidence" value="ECO:0007669"/>
    <property type="project" value="InterPro"/>
</dbReference>